<evidence type="ECO:0000313" key="2">
    <source>
        <dbReference type="EMBL" id="AWM41571.1"/>
    </source>
</evidence>
<dbReference type="AlphaFoldDB" id="A0A2Z3H9L0"/>
<dbReference type="CDD" id="cd19100">
    <property type="entry name" value="AKR_unchar"/>
    <property type="match status" value="1"/>
</dbReference>
<dbReference type="EMBL" id="CP025958">
    <property type="protein sequence ID" value="AWM41571.1"/>
    <property type="molecule type" value="Genomic_DNA"/>
</dbReference>
<dbReference type="OrthoDB" id="9773828at2"/>
<dbReference type="RefSeq" id="WP_010035460.1">
    <property type="nucleotide sequence ID" value="NZ_CP025958.1"/>
</dbReference>
<proteinExistence type="predicted"/>
<dbReference type="InterPro" id="IPR023210">
    <property type="entry name" value="NADP_OxRdtase_dom"/>
</dbReference>
<accession>A0A2Z3H9L0</accession>
<dbReference type="PANTHER" id="PTHR43312:SF1">
    <property type="entry name" value="NADP-DEPENDENT OXIDOREDUCTASE DOMAIN-CONTAINING PROTEIN"/>
    <property type="match status" value="1"/>
</dbReference>
<keyword evidence="3" id="KW-1185">Reference proteome</keyword>
<reference evidence="2 3" key="1">
    <citation type="submission" date="2018-01" db="EMBL/GenBank/DDBJ databases">
        <title>G. obscuriglobus.</title>
        <authorList>
            <person name="Franke J."/>
            <person name="Blomberg W."/>
            <person name="Selmecki A."/>
        </authorList>
    </citation>
    <scope>NUCLEOTIDE SEQUENCE [LARGE SCALE GENOMIC DNA]</scope>
    <source>
        <strain evidence="2 3">DSM 5831</strain>
    </source>
</reference>
<dbReference type="Pfam" id="PF00248">
    <property type="entry name" value="Aldo_ket_red"/>
    <property type="match status" value="1"/>
</dbReference>
<organism evidence="2 3">
    <name type="scientific">Gemmata obscuriglobus</name>
    <dbReference type="NCBI Taxonomy" id="114"/>
    <lineage>
        <taxon>Bacteria</taxon>
        <taxon>Pseudomonadati</taxon>
        <taxon>Planctomycetota</taxon>
        <taxon>Planctomycetia</taxon>
        <taxon>Gemmatales</taxon>
        <taxon>Gemmataceae</taxon>
        <taxon>Gemmata</taxon>
    </lineage>
</organism>
<feature type="domain" description="NADP-dependent oxidoreductase" evidence="1">
    <location>
        <begin position="18"/>
        <end position="212"/>
    </location>
</feature>
<name>A0A2Z3H9L0_9BACT</name>
<dbReference type="PANTHER" id="PTHR43312">
    <property type="entry name" value="D-THREO-ALDOSE 1-DEHYDROGENASE"/>
    <property type="match status" value="1"/>
</dbReference>
<dbReference type="InterPro" id="IPR053135">
    <property type="entry name" value="AKR2_Oxidoreductase"/>
</dbReference>
<dbReference type="InterPro" id="IPR036812">
    <property type="entry name" value="NAD(P)_OxRdtase_dom_sf"/>
</dbReference>
<dbReference type="SUPFAM" id="SSF51430">
    <property type="entry name" value="NAD(P)-linked oxidoreductase"/>
    <property type="match status" value="1"/>
</dbReference>
<gene>
    <name evidence="2" type="ORF">C1280_34260</name>
</gene>
<dbReference type="Gene3D" id="3.20.20.100">
    <property type="entry name" value="NADP-dependent oxidoreductase domain"/>
    <property type="match status" value="1"/>
</dbReference>
<dbReference type="KEGG" id="gog:C1280_34260"/>
<sequence length="305" mass="33547">MSIPTRPLGKTGVNVSALCLGGWHIGQPAIGDAEAERIMHAAIDAGVTFFDNAWDYHEGRSEEIMGNALSTGGRRQKVFLMTKNCGRDAEHSRQHLDDSLRRLKTDVIDLWQFHEINYDNDPEWIVERGALAHALEAQKAGKVRFIGFTGHKAPHILLKMLGTHNDWDTCQLPVNVCDYFYRSSIHDVIPELKKRNVAAIGMKSLGGGNLEAGGQIPGGGVATADECIRFALSQDIASLVVGIDSMKVLMQNVEIARSFRSMPKDESDALLARVKTVAGDGRFEPSKSTQLFDGPYHRRQHGFAG</sequence>
<dbReference type="Proteomes" id="UP000245802">
    <property type="component" value="Chromosome"/>
</dbReference>
<evidence type="ECO:0000259" key="1">
    <source>
        <dbReference type="Pfam" id="PF00248"/>
    </source>
</evidence>
<evidence type="ECO:0000313" key="3">
    <source>
        <dbReference type="Proteomes" id="UP000245802"/>
    </source>
</evidence>
<protein>
    <submittedName>
        <fullName evidence="2">Aldo/keto reductase</fullName>
    </submittedName>
</protein>